<accession>A0A6C0DRT8</accession>
<keyword evidence="1" id="KW-1133">Transmembrane helix</keyword>
<feature type="transmembrane region" description="Helical" evidence="1">
    <location>
        <begin position="77"/>
        <end position="94"/>
    </location>
</feature>
<sequence>MSGFISSAINNAVTPYFTTETFESPKGAAESKSESNKVALVSFLTLLVVLFLLLFVGKFLWNDVLIVLMPFIKPVKSVWQILGLALLISLMSPGC</sequence>
<reference evidence="2" key="1">
    <citation type="journal article" date="2020" name="Nature">
        <title>Giant virus diversity and host interactions through global metagenomics.</title>
        <authorList>
            <person name="Schulz F."/>
            <person name="Roux S."/>
            <person name="Paez-Espino D."/>
            <person name="Jungbluth S."/>
            <person name="Walsh D.A."/>
            <person name="Denef V.J."/>
            <person name="McMahon K.D."/>
            <person name="Konstantinidis K.T."/>
            <person name="Eloe-Fadrosh E.A."/>
            <person name="Kyrpides N.C."/>
            <person name="Woyke T."/>
        </authorList>
    </citation>
    <scope>NUCLEOTIDE SEQUENCE</scope>
    <source>
        <strain evidence="2">GVMAG-M-3300023174-57</strain>
    </source>
</reference>
<protein>
    <submittedName>
        <fullName evidence="2">Uncharacterized protein</fullName>
    </submittedName>
</protein>
<evidence type="ECO:0000313" key="2">
    <source>
        <dbReference type="EMBL" id="QHT19171.1"/>
    </source>
</evidence>
<organism evidence="2">
    <name type="scientific">viral metagenome</name>
    <dbReference type="NCBI Taxonomy" id="1070528"/>
    <lineage>
        <taxon>unclassified sequences</taxon>
        <taxon>metagenomes</taxon>
        <taxon>organismal metagenomes</taxon>
    </lineage>
</organism>
<evidence type="ECO:0000256" key="1">
    <source>
        <dbReference type="SAM" id="Phobius"/>
    </source>
</evidence>
<dbReference type="AlphaFoldDB" id="A0A6C0DRT8"/>
<keyword evidence="1" id="KW-0472">Membrane</keyword>
<dbReference type="EMBL" id="MN739664">
    <property type="protein sequence ID" value="QHT19171.1"/>
    <property type="molecule type" value="Genomic_DNA"/>
</dbReference>
<name>A0A6C0DRT8_9ZZZZ</name>
<proteinExistence type="predicted"/>
<keyword evidence="1" id="KW-0812">Transmembrane</keyword>
<feature type="transmembrane region" description="Helical" evidence="1">
    <location>
        <begin position="38"/>
        <end position="57"/>
    </location>
</feature>